<reference evidence="1" key="1">
    <citation type="submission" date="2024-10" db="EMBL/GenBank/DDBJ databases">
        <title>Strain of Rhizobium-related bacteria isolated fromm roots of Vavilovia formosa.</title>
        <authorList>
            <person name="Kimeklis A."/>
            <person name="Afonin A."/>
        </authorList>
    </citation>
    <scope>NUCLEOTIDE SEQUENCE</scope>
    <source>
        <strain evidence="1">Vaf-46</strain>
    </source>
</reference>
<protein>
    <submittedName>
        <fullName evidence="1">DeoR family transcriptional regulator</fullName>
    </submittedName>
</protein>
<dbReference type="Proteomes" id="UP000078465">
    <property type="component" value="Plasmid unnamed3"/>
</dbReference>
<evidence type="ECO:0000313" key="1">
    <source>
        <dbReference type="EMBL" id="XKM37849.1"/>
    </source>
</evidence>
<keyword evidence="1" id="KW-0614">Plasmid</keyword>
<sequence length="47" mass="5438">MAKRFSVTMETIRRDLVLLEKDGLLTRVHGGQSQFPAPRRCRRGWPA</sequence>
<name>A0ACD5EFH7_9HYPH</name>
<proteinExistence type="predicted"/>
<organism evidence="1 2">
    <name type="scientific">Rhizobium ruizarguesonis</name>
    <dbReference type="NCBI Taxonomy" id="2081791"/>
    <lineage>
        <taxon>Bacteria</taxon>
        <taxon>Pseudomonadati</taxon>
        <taxon>Pseudomonadota</taxon>
        <taxon>Alphaproteobacteria</taxon>
        <taxon>Hyphomicrobiales</taxon>
        <taxon>Rhizobiaceae</taxon>
        <taxon>Rhizobium/Agrobacterium group</taxon>
        <taxon>Rhizobium</taxon>
    </lineage>
</organism>
<accession>A0ACD5EFH7</accession>
<geneLocation type="plasmid" evidence="1 2">
    <name>unnamed3</name>
</geneLocation>
<gene>
    <name evidence="1" type="ORF">A4U53_001230</name>
</gene>
<evidence type="ECO:0000313" key="2">
    <source>
        <dbReference type="Proteomes" id="UP000078465"/>
    </source>
</evidence>
<dbReference type="EMBL" id="CP171850">
    <property type="protein sequence ID" value="XKM37849.1"/>
    <property type="molecule type" value="Genomic_DNA"/>
</dbReference>